<name>A0AAN7TY31_9MYCE</name>
<comment type="subcellular location">
    <subcellularLocation>
        <location evidence="1">Cytoplasm</location>
    </subcellularLocation>
</comment>
<evidence type="ECO:0000256" key="1">
    <source>
        <dbReference type="ARBA" id="ARBA00004496"/>
    </source>
</evidence>
<dbReference type="InterPro" id="IPR036521">
    <property type="entry name" value="SRP19-like_sf"/>
</dbReference>
<keyword evidence="3" id="KW-0733">Signal recognition particle</keyword>
<dbReference type="AlphaFoldDB" id="A0AAN7TY31"/>
<dbReference type="PANTHER" id="PTHR17453:SF0">
    <property type="entry name" value="SIGNAL RECOGNITION PARTICLE 19 KDA PROTEIN"/>
    <property type="match status" value="1"/>
</dbReference>
<feature type="region of interest" description="Disordered" evidence="5">
    <location>
        <begin position="136"/>
        <end position="178"/>
    </location>
</feature>
<gene>
    <name evidence="6" type="ORF">RB653_002211</name>
</gene>
<dbReference type="EMBL" id="JAVFKY010000004">
    <property type="protein sequence ID" value="KAK5577270.1"/>
    <property type="molecule type" value="Genomic_DNA"/>
</dbReference>
<feature type="compositionally biased region" description="Basic residues" evidence="5">
    <location>
        <begin position="168"/>
        <end position="178"/>
    </location>
</feature>
<evidence type="ECO:0000256" key="2">
    <source>
        <dbReference type="ARBA" id="ARBA00022490"/>
    </source>
</evidence>
<dbReference type="Proteomes" id="UP001344447">
    <property type="component" value="Unassembled WGS sequence"/>
</dbReference>
<evidence type="ECO:0000256" key="3">
    <source>
        <dbReference type="ARBA" id="ARBA00023135"/>
    </source>
</evidence>
<accession>A0AAN7TY31</accession>
<reference evidence="6 7" key="1">
    <citation type="submission" date="2023-11" db="EMBL/GenBank/DDBJ databases">
        <title>Dfirmibasis_genome.</title>
        <authorList>
            <person name="Edelbroek B."/>
            <person name="Kjellin J."/>
            <person name="Jerlstrom-Hultqvist J."/>
            <person name="Soderbom F."/>
        </authorList>
    </citation>
    <scope>NUCLEOTIDE SEQUENCE [LARGE SCALE GENOMIC DNA]</scope>
    <source>
        <strain evidence="6 7">TNS-C-14</strain>
    </source>
</reference>
<dbReference type="GO" id="GO:0008312">
    <property type="term" value="F:7S RNA binding"/>
    <property type="evidence" value="ECO:0007669"/>
    <property type="project" value="InterPro"/>
</dbReference>
<evidence type="ECO:0000256" key="4">
    <source>
        <dbReference type="ARBA" id="ARBA00023274"/>
    </source>
</evidence>
<dbReference type="SUPFAM" id="SSF69695">
    <property type="entry name" value="SRP19"/>
    <property type="match status" value="1"/>
</dbReference>
<evidence type="ECO:0000256" key="5">
    <source>
        <dbReference type="SAM" id="MobiDB-lite"/>
    </source>
</evidence>
<organism evidence="6 7">
    <name type="scientific">Dictyostelium firmibasis</name>
    <dbReference type="NCBI Taxonomy" id="79012"/>
    <lineage>
        <taxon>Eukaryota</taxon>
        <taxon>Amoebozoa</taxon>
        <taxon>Evosea</taxon>
        <taxon>Eumycetozoa</taxon>
        <taxon>Dictyostelia</taxon>
        <taxon>Dictyosteliales</taxon>
        <taxon>Dictyosteliaceae</taxon>
        <taxon>Dictyostelium</taxon>
    </lineage>
</organism>
<feature type="compositionally biased region" description="Low complexity" evidence="5">
    <location>
        <begin position="150"/>
        <end position="167"/>
    </location>
</feature>
<dbReference type="GO" id="GO:0006617">
    <property type="term" value="P:SRP-dependent cotranslational protein targeting to membrane, signal sequence recognition"/>
    <property type="evidence" value="ECO:0007669"/>
    <property type="project" value="TreeGrafter"/>
</dbReference>
<proteinExistence type="predicted"/>
<protein>
    <recommendedName>
        <fullName evidence="8">Signal recognition particle 19 kDa protein homolog</fullName>
    </recommendedName>
</protein>
<dbReference type="Gene3D" id="3.30.56.30">
    <property type="entry name" value="Signal recognition particle, SRP19-like subunit"/>
    <property type="match status" value="1"/>
</dbReference>
<evidence type="ECO:0000313" key="7">
    <source>
        <dbReference type="Proteomes" id="UP001344447"/>
    </source>
</evidence>
<comment type="caution">
    <text evidence="6">The sequence shown here is derived from an EMBL/GenBank/DDBJ whole genome shotgun (WGS) entry which is preliminary data.</text>
</comment>
<keyword evidence="2" id="KW-0963">Cytoplasm</keyword>
<keyword evidence="4" id="KW-0687">Ribonucleoprotein</keyword>
<evidence type="ECO:0000313" key="6">
    <source>
        <dbReference type="EMBL" id="KAK5577270.1"/>
    </source>
</evidence>
<dbReference type="GO" id="GO:0005786">
    <property type="term" value="C:signal recognition particle, endoplasmic reticulum targeting"/>
    <property type="evidence" value="ECO:0007669"/>
    <property type="project" value="UniProtKB-KW"/>
</dbReference>
<sequence length="178" mass="19577">MTSTQPKAVDVSTIPGFKKWFIVYPNHINSELTKDKGRKVSKEQGVKNPTLPEIAEATAQLGLPCIIETSKGYPKEFFLRGRLRINFFCDGTTMPRNPHIPNKTVLLVKIAERIKLINPNRPEAFNPISMLAPVQAVSQKEKKVTPPPQTTTTSTTTSSSSSSSSSKGGKKKKNVNVI</sequence>
<dbReference type="InterPro" id="IPR002778">
    <property type="entry name" value="Signal_recog_particle_SRP19"/>
</dbReference>
<evidence type="ECO:0008006" key="8">
    <source>
        <dbReference type="Google" id="ProtNLM"/>
    </source>
</evidence>
<dbReference type="Pfam" id="PF01922">
    <property type="entry name" value="SRP19"/>
    <property type="match status" value="1"/>
</dbReference>
<dbReference type="PANTHER" id="PTHR17453">
    <property type="entry name" value="SIGNAL RECOGNITION PARTICLE 19 KD PROTEIN"/>
    <property type="match status" value="1"/>
</dbReference>
<keyword evidence="7" id="KW-1185">Reference proteome</keyword>